<evidence type="ECO:0000313" key="2">
    <source>
        <dbReference type="EMBL" id="GHO95350.1"/>
    </source>
</evidence>
<keyword evidence="3" id="KW-1185">Reference proteome</keyword>
<dbReference type="RefSeq" id="WP_220206035.1">
    <property type="nucleotide sequence ID" value="NZ_BNJK01000001.1"/>
</dbReference>
<comment type="caution">
    <text evidence="2">The sequence shown here is derived from an EMBL/GenBank/DDBJ whole genome shotgun (WGS) entry which is preliminary data.</text>
</comment>
<feature type="region of interest" description="Disordered" evidence="1">
    <location>
        <begin position="130"/>
        <end position="151"/>
    </location>
</feature>
<accession>A0A8J3N4H7</accession>
<protein>
    <submittedName>
        <fullName evidence="2">Uncharacterized protein</fullName>
    </submittedName>
</protein>
<proteinExistence type="predicted"/>
<evidence type="ECO:0000256" key="1">
    <source>
        <dbReference type="SAM" id="MobiDB-lite"/>
    </source>
</evidence>
<reference evidence="2" key="1">
    <citation type="submission" date="2020-10" db="EMBL/GenBank/DDBJ databases">
        <title>Taxonomic study of unclassified bacteria belonging to the class Ktedonobacteria.</title>
        <authorList>
            <person name="Yabe S."/>
            <person name="Wang C.M."/>
            <person name="Zheng Y."/>
            <person name="Sakai Y."/>
            <person name="Cavaletti L."/>
            <person name="Monciardini P."/>
            <person name="Donadio S."/>
        </authorList>
    </citation>
    <scope>NUCLEOTIDE SEQUENCE</scope>
    <source>
        <strain evidence="2">ID150040</strain>
    </source>
</reference>
<gene>
    <name evidence="2" type="ORF">KSF_053980</name>
</gene>
<feature type="compositionally biased region" description="Basic residues" evidence="1">
    <location>
        <begin position="193"/>
        <end position="205"/>
    </location>
</feature>
<feature type="compositionally biased region" description="Low complexity" evidence="1">
    <location>
        <begin position="131"/>
        <end position="140"/>
    </location>
</feature>
<dbReference type="AlphaFoldDB" id="A0A8J3N4H7"/>
<feature type="compositionally biased region" description="Basic and acidic residues" evidence="1">
    <location>
        <begin position="178"/>
        <end position="188"/>
    </location>
</feature>
<dbReference type="Proteomes" id="UP000597444">
    <property type="component" value="Unassembled WGS sequence"/>
</dbReference>
<name>A0A8J3N4H7_9CHLR</name>
<organism evidence="2 3">
    <name type="scientific">Reticulibacter mediterranei</name>
    <dbReference type="NCBI Taxonomy" id="2778369"/>
    <lineage>
        <taxon>Bacteria</taxon>
        <taxon>Bacillati</taxon>
        <taxon>Chloroflexota</taxon>
        <taxon>Ktedonobacteria</taxon>
        <taxon>Ktedonobacterales</taxon>
        <taxon>Reticulibacteraceae</taxon>
        <taxon>Reticulibacter</taxon>
    </lineage>
</organism>
<feature type="region of interest" description="Disordered" evidence="1">
    <location>
        <begin position="178"/>
        <end position="205"/>
    </location>
</feature>
<evidence type="ECO:0000313" key="3">
    <source>
        <dbReference type="Proteomes" id="UP000597444"/>
    </source>
</evidence>
<sequence>MWPFDNNNQQVYQQYSQAYDSGNYNGFDPFQALGHITQFMQGAPIDTQHNLYRQHFEQMPYEQRAALVQQMPPEYQADPNDTNSLAHNFLRLGQERPNLLQTIFSHPLLLGASVGLAGLIAKHMLSRHQQHQQQNEYGNQQFGGGYNQGFQGEYQQNQYQQQNQYLQQEVDQLRREEQELRRELREEEQQQPQHHHHQHHHNQGY</sequence>
<dbReference type="EMBL" id="BNJK01000001">
    <property type="protein sequence ID" value="GHO95350.1"/>
    <property type="molecule type" value="Genomic_DNA"/>
</dbReference>